<keyword evidence="1" id="KW-1133">Transmembrane helix</keyword>
<dbReference type="EMBL" id="KZ819637">
    <property type="protein sequence ID" value="PWN88824.1"/>
    <property type="molecule type" value="Genomic_DNA"/>
</dbReference>
<proteinExistence type="predicted"/>
<dbReference type="InParanoid" id="A0A316YJ26"/>
<dbReference type="AlphaFoldDB" id="A0A316YJ26"/>
<evidence type="ECO:0000313" key="2">
    <source>
        <dbReference type="EMBL" id="PWN88824.1"/>
    </source>
</evidence>
<gene>
    <name evidence="2" type="ORF">FA10DRAFT_267472</name>
</gene>
<feature type="non-terminal residue" evidence="2">
    <location>
        <position position="69"/>
    </location>
</feature>
<accession>A0A316YJ26</accession>
<evidence type="ECO:0000313" key="3">
    <source>
        <dbReference type="Proteomes" id="UP000245768"/>
    </source>
</evidence>
<name>A0A316YJ26_9BASI</name>
<protein>
    <submittedName>
        <fullName evidence="2">Uncharacterized protein</fullName>
    </submittedName>
</protein>
<reference evidence="2 3" key="1">
    <citation type="journal article" date="2018" name="Mol. Biol. Evol.">
        <title>Broad Genomic Sampling Reveals a Smut Pathogenic Ancestry of the Fungal Clade Ustilaginomycotina.</title>
        <authorList>
            <person name="Kijpornyongpan T."/>
            <person name="Mondo S.J."/>
            <person name="Barry K."/>
            <person name="Sandor L."/>
            <person name="Lee J."/>
            <person name="Lipzen A."/>
            <person name="Pangilinan J."/>
            <person name="LaButti K."/>
            <person name="Hainaut M."/>
            <person name="Henrissat B."/>
            <person name="Grigoriev I.V."/>
            <person name="Spatafora J.W."/>
            <person name="Aime M.C."/>
        </authorList>
    </citation>
    <scope>NUCLEOTIDE SEQUENCE [LARGE SCALE GENOMIC DNA]</scope>
    <source>
        <strain evidence="2 3">MCA 4198</strain>
    </source>
</reference>
<keyword evidence="1" id="KW-0812">Transmembrane</keyword>
<keyword evidence="1" id="KW-0472">Membrane</keyword>
<feature type="transmembrane region" description="Helical" evidence="1">
    <location>
        <begin position="20"/>
        <end position="42"/>
    </location>
</feature>
<organism evidence="2 3">
    <name type="scientific">Acaromyces ingoldii</name>
    <dbReference type="NCBI Taxonomy" id="215250"/>
    <lineage>
        <taxon>Eukaryota</taxon>
        <taxon>Fungi</taxon>
        <taxon>Dikarya</taxon>
        <taxon>Basidiomycota</taxon>
        <taxon>Ustilaginomycotina</taxon>
        <taxon>Exobasidiomycetes</taxon>
        <taxon>Exobasidiales</taxon>
        <taxon>Cryptobasidiaceae</taxon>
        <taxon>Acaromyces</taxon>
    </lineage>
</organism>
<sequence>MDQNRKGAERSASVVVAYWRMWLAIQRCGAILVLFVWVIVFFGSTERIYERHGGTRRGNFGRVPAFRRC</sequence>
<keyword evidence="3" id="KW-1185">Reference proteome</keyword>
<dbReference type="GeneID" id="37043840"/>
<evidence type="ECO:0000256" key="1">
    <source>
        <dbReference type="SAM" id="Phobius"/>
    </source>
</evidence>
<dbReference type="RefSeq" id="XP_025376022.1">
    <property type="nucleotide sequence ID" value="XM_025521924.1"/>
</dbReference>
<dbReference type="Proteomes" id="UP000245768">
    <property type="component" value="Unassembled WGS sequence"/>
</dbReference>